<dbReference type="EMBL" id="EQ962655">
    <property type="protein sequence ID" value="EED17541.1"/>
    <property type="molecule type" value="Genomic_DNA"/>
</dbReference>
<accession>B8MD14</accession>
<dbReference type="GeneID" id="8101676"/>
<dbReference type="InParanoid" id="B8MD14"/>
<dbReference type="RefSeq" id="XP_002481532.1">
    <property type="nucleotide sequence ID" value="XM_002481487.1"/>
</dbReference>
<dbReference type="Proteomes" id="UP000001745">
    <property type="component" value="Unassembled WGS sequence"/>
</dbReference>
<evidence type="ECO:0000313" key="1">
    <source>
        <dbReference type="EMBL" id="EED17540.1"/>
    </source>
</evidence>
<gene>
    <name evidence="1" type="ORF">TSTA_113640</name>
</gene>
<reference evidence="2" key="2">
    <citation type="journal article" date="2015" name="Genome Announc.">
        <title>Genome sequence of the AIDS-associated pathogen Penicillium marneffei (ATCC18224) and its near taxonomic relative Talaromyces stipitatus (ATCC10500).</title>
        <authorList>
            <person name="Nierman W.C."/>
            <person name="Fedorova-Abrams N.D."/>
            <person name="Andrianopoulos A."/>
        </authorList>
    </citation>
    <scope>NUCLEOTIDE SEQUENCE [LARGE SCALE GENOMIC DNA]</scope>
    <source>
        <strain evidence="2">ATCC 10500 / CBS 375.48 / QM 6759 / NRRL 1006</strain>
    </source>
</reference>
<dbReference type="EMBL" id="EQ962655">
    <property type="protein sequence ID" value="EED17540.1"/>
    <property type="molecule type" value="Genomic_DNA"/>
</dbReference>
<dbReference type="STRING" id="441959.B8MD14"/>
<protein>
    <submittedName>
        <fullName evidence="1">Uncharacterized protein</fullName>
    </submittedName>
</protein>
<sequence length="253" mass="29293">MHGLEAPEDGCLYEMLEAHLSPQYVAKPRSQLVNQECNDGTSLQNLWVLSPSVHKAFRQGHLYVRLVSRTRDSPEFTMRELDEDKLDAMLRRSFSLGFIDACQCIHLFYVEDKASRGWPRSIRDQINFDIPILRKALPSVMALYTVSVGRWLYGPSTTPYVQRLPFGLHLVWSMLENMPARYIYHLRGQMIHEVMHLMSYEERDRLADELGSYAEQLRKISNPSPFLFCNTLGAKIVDHRLPDRSGGPFHLRV</sequence>
<dbReference type="RefSeq" id="XP_002481533.1">
    <property type="nucleotide sequence ID" value="XM_002481488.1"/>
</dbReference>
<name>B8MD14_TALSN</name>
<organism evidence="1 2">
    <name type="scientific">Talaromyces stipitatus (strain ATCC 10500 / CBS 375.48 / QM 6759 / NRRL 1006)</name>
    <name type="common">Penicillium stipitatum</name>
    <dbReference type="NCBI Taxonomy" id="441959"/>
    <lineage>
        <taxon>Eukaryota</taxon>
        <taxon>Fungi</taxon>
        <taxon>Dikarya</taxon>
        <taxon>Ascomycota</taxon>
        <taxon>Pezizomycotina</taxon>
        <taxon>Eurotiomycetes</taxon>
        <taxon>Eurotiomycetidae</taxon>
        <taxon>Eurotiales</taxon>
        <taxon>Trichocomaceae</taxon>
        <taxon>Talaromyces</taxon>
        <taxon>Talaromyces sect. Talaromyces</taxon>
    </lineage>
</organism>
<dbReference type="VEuPathDB" id="FungiDB:TSTA_113640"/>
<reference evidence="1" key="1">
    <citation type="submission" date="2007-10" db="EMBL/GenBank/DDBJ databases">
        <authorList>
            <person name="Zhao H."/>
            <person name="Waite J.H."/>
        </authorList>
    </citation>
    <scope>NUCLEOTIDE SEQUENCE</scope>
    <source>
        <strain evidence="1">ATCC 10500</strain>
    </source>
</reference>
<dbReference type="AlphaFoldDB" id="B8MD14"/>
<keyword evidence="2" id="KW-1185">Reference proteome</keyword>
<proteinExistence type="predicted"/>
<dbReference type="HOGENOM" id="CLU_1099124_0_0_1"/>
<evidence type="ECO:0000313" key="2">
    <source>
        <dbReference type="Proteomes" id="UP000001745"/>
    </source>
</evidence>
<dbReference type="OrthoDB" id="4225887at2759"/>